<reference evidence="3" key="2">
    <citation type="journal article" date="2017" name="Stand. Genomic Sci.">
        <title>Complete genome sequence of the sulfur-oxidizing chemolithoautotrophic Sulfurovum lithotrophicum 42BKTT.</title>
        <authorList>
            <person name="Jeon W."/>
            <person name="Priscilla L."/>
            <person name="Park G."/>
            <person name="Lee H."/>
            <person name="Lee N."/>
            <person name="Lee D."/>
            <person name="Kwon H."/>
            <person name="Ahn I."/>
            <person name="Lee C."/>
            <person name="Lee H."/>
            <person name="Ahn J."/>
        </authorList>
    </citation>
    <scope>NUCLEOTIDE SEQUENCE [LARGE SCALE GENOMIC DNA]</scope>
    <source>
        <strain evidence="3">ATCC BAA-797 / 42BKT</strain>
    </source>
</reference>
<accession>A0A7U4M150</accession>
<feature type="coiled-coil region" evidence="1">
    <location>
        <begin position="123"/>
        <end position="184"/>
    </location>
</feature>
<evidence type="ECO:0000256" key="1">
    <source>
        <dbReference type="SAM" id="Coils"/>
    </source>
</evidence>
<keyword evidence="3" id="KW-1185">Reference proteome</keyword>
<proteinExistence type="predicted"/>
<gene>
    <name evidence="2" type="ORF">YH65_05485</name>
</gene>
<keyword evidence="1" id="KW-0175">Coiled coil</keyword>
<name>A0A7U4M150_9BACT</name>
<dbReference type="KEGG" id="slh:YH65_05485"/>
<evidence type="ECO:0000313" key="2">
    <source>
        <dbReference type="EMBL" id="AKF24902.1"/>
    </source>
</evidence>
<reference evidence="2 3" key="1">
    <citation type="submission" date="2015-04" db="EMBL/GenBank/DDBJ databases">
        <title>Complete genome sequence of Sulfurovum lithotrophicum ATCC BAA-797T.</title>
        <authorList>
            <person name="Ahn J."/>
            <person name="Park G."/>
            <person name="Jeon W."/>
            <person name="Jang Y."/>
            <person name="Jang M."/>
            <person name="Lee H."/>
            <person name="Lee H."/>
        </authorList>
    </citation>
    <scope>NUCLEOTIDE SEQUENCE [LARGE SCALE GENOMIC DNA]</scope>
    <source>
        <strain evidence="3">ATCC BAA-797 / 42BKT</strain>
    </source>
</reference>
<dbReference type="AlphaFoldDB" id="A0A7U4M150"/>
<dbReference type="Proteomes" id="UP000034444">
    <property type="component" value="Chromosome"/>
</dbReference>
<dbReference type="EMBL" id="CP011308">
    <property type="protein sequence ID" value="AKF24902.1"/>
    <property type="molecule type" value="Genomic_DNA"/>
</dbReference>
<sequence length="406" mass="47221">MHKILIFLATASLLQADWKSDMLKQGTELYETTRNKTVELYKELKPSELSKEESKAEHMNTLWDELLPDLEKGLEYTDKLEKAPDSSWIGSDKKDIQEDLDKVFNKIIDTLIEDDFLSYKKEINSLRQDIAANKNTIAFYREKKISAPLQSKIKTTKSEYAEKIESLQEENKSNELRIGQVKQKLIQQFSDIGVNLTPEQINVLLTRVDGDDIIQMALMMDVLKHITQQIMVLMKENSEDLNYAKKYYGLHLVSLELVVYIQQNYINKVDNLYIPKIDNIMFEAKKMVAETKRLAASEASERRRSIYEKNVQAQELTAHVAELYRQDLITSKVSMINAQKITKKNLQLARNTYKTVVLSADLYELISESQHMFSEVSKIQVPNIVPFENMQIQKKYYELTKLIEKK</sequence>
<dbReference type="RefSeq" id="WP_046550989.1">
    <property type="nucleotide sequence ID" value="NZ_CP011308.1"/>
</dbReference>
<evidence type="ECO:0000313" key="3">
    <source>
        <dbReference type="Proteomes" id="UP000034444"/>
    </source>
</evidence>
<dbReference type="OrthoDB" id="5372248at2"/>
<protein>
    <submittedName>
        <fullName evidence="2">Uncharacterized protein</fullName>
    </submittedName>
</protein>
<organism evidence="2 3">
    <name type="scientific">Sulfurovum lithotrophicum</name>
    <dbReference type="NCBI Taxonomy" id="206403"/>
    <lineage>
        <taxon>Bacteria</taxon>
        <taxon>Pseudomonadati</taxon>
        <taxon>Campylobacterota</taxon>
        <taxon>Epsilonproteobacteria</taxon>
        <taxon>Campylobacterales</taxon>
        <taxon>Sulfurovaceae</taxon>
        <taxon>Sulfurovum</taxon>
    </lineage>
</organism>